<keyword evidence="10" id="KW-1185">Reference proteome</keyword>
<dbReference type="PROSITE" id="PS50156">
    <property type="entry name" value="SSD"/>
    <property type="match status" value="2"/>
</dbReference>
<feature type="transmembrane region" description="Helical" evidence="7">
    <location>
        <begin position="198"/>
        <end position="221"/>
    </location>
</feature>
<feature type="domain" description="SSD" evidence="8">
    <location>
        <begin position="540"/>
        <end position="668"/>
    </location>
</feature>
<organism evidence="9 10">
    <name type="scientific">Micromonospora mangrovi</name>
    <dbReference type="NCBI Taxonomy" id="1182597"/>
    <lineage>
        <taxon>Bacteria</taxon>
        <taxon>Bacillati</taxon>
        <taxon>Actinomycetota</taxon>
        <taxon>Actinomycetes</taxon>
        <taxon>Micromonosporales</taxon>
        <taxon>Micromonosporaceae</taxon>
        <taxon>Micromonospora</taxon>
    </lineage>
</organism>
<evidence type="ECO:0000256" key="7">
    <source>
        <dbReference type="SAM" id="Phobius"/>
    </source>
</evidence>
<sequence>MSGWARLVCGRATKWVVLAAWLILVVLAGPLAGKVGDIQKNESEQWLPDRSEAAKVLDEMPTFQGQKAAPAIVVYERTSGITPADQERAAADAQRLGGVEGLAGPVSPPVPAKDGKALQVIVPLSMAGDGWSQSATRVDAIRDVVGKGGDQLTVVVAGPAAIFADQADAFDGIDATLTIATVAVVVVILLFTYRSPFLWLLPVVSAGLALMSSQAVIYLLAKHAGLTVSGQGAGILTVLVFGAATDYALLLIARYREELTRHEDRHVAMSVALRQAGPAIVASAGTVAIGLLCLVVAQMSSTRGLGPVVAIGITVGLIAMMTLLPALLVIFGRWLFWPVRPKAGVVPDHSRGLWARIADAVARRPRPAWIAIALVLAVLTLGVVQLDAHGFAAENAFVKKPAGVTAQETLARHFEAGQGQPVVVIGNASAAPQLTAAFQGTDGIAQVGEPQLHGDRVMLQGTLKSQPDSDAATDTVKRVRDAVHAVPGADAITGGNTATALDVSEASARDNRLIIPLVLLVVLIILGLLLRAVVAPVMLIATVVLSFGAALGVSTLVFRHVFGFTAADTSFPLFVFVFLVALGVDYNIFLMTRVREEAAGHDPTESVKRALTSTGGVITSAGLVLAGTFAALATLPLVFFAELGFAVALGVLLDTMVVRSVLVPALSIDLGRRLWWPAAPARTAEEDMPVPAGRS</sequence>
<evidence type="ECO:0000256" key="1">
    <source>
        <dbReference type="ARBA" id="ARBA00004651"/>
    </source>
</evidence>
<keyword evidence="6 7" id="KW-0472">Membrane</keyword>
<name>A0ABV8M715_9ACTN</name>
<feature type="transmembrane region" description="Helical" evidence="7">
    <location>
        <begin position="172"/>
        <end position="191"/>
    </location>
</feature>
<evidence type="ECO:0000259" key="8">
    <source>
        <dbReference type="PROSITE" id="PS50156"/>
    </source>
</evidence>
<dbReference type="RefSeq" id="WP_377521816.1">
    <property type="nucleotide sequence ID" value="NZ_JBHSBT010000011.1"/>
</dbReference>
<feature type="transmembrane region" description="Helical" evidence="7">
    <location>
        <begin position="537"/>
        <end position="558"/>
    </location>
</feature>
<comment type="subcellular location">
    <subcellularLocation>
        <location evidence="1">Cell membrane</location>
        <topology evidence="1">Multi-pass membrane protein</topology>
    </subcellularLocation>
</comment>
<dbReference type="Pfam" id="PF03176">
    <property type="entry name" value="MMPL"/>
    <property type="match status" value="2"/>
</dbReference>
<feature type="transmembrane region" description="Helical" evidence="7">
    <location>
        <begin position="368"/>
        <end position="386"/>
    </location>
</feature>
<feature type="transmembrane region" description="Helical" evidence="7">
    <location>
        <begin position="309"/>
        <end position="332"/>
    </location>
</feature>
<dbReference type="SUPFAM" id="SSF82866">
    <property type="entry name" value="Multidrug efflux transporter AcrB transmembrane domain"/>
    <property type="match status" value="2"/>
</dbReference>
<evidence type="ECO:0000313" key="10">
    <source>
        <dbReference type="Proteomes" id="UP001595788"/>
    </source>
</evidence>
<protein>
    <submittedName>
        <fullName evidence="9">MMPL family transporter</fullName>
    </submittedName>
</protein>
<dbReference type="EMBL" id="JBHSBT010000011">
    <property type="protein sequence ID" value="MFC4146105.1"/>
    <property type="molecule type" value="Genomic_DNA"/>
</dbReference>
<keyword evidence="3" id="KW-1003">Cell membrane</keyword>
<dbReference type="PANTHER" id="PTHR33406:SF6">
    <property type="entry name" value="MEMBRANE PROTEIN YDGH-RELATED"/>
    <property type="match status" value="1"/>
</dbReference>
<dbReference type="InterPro" id="IPR000731">
    <property type="entry name" value="SSD"/>
</dbReference>
<accession>A0ABV8M715</accession>
<feature type="domain" description="SSD" evidence="8">
    <location>
        <begin position="198"/>
        <end position="330"/>
    </location>
</feature>
<feature type="transmembrane region" description="Helical" evidence="7">
    <location>
        <begin position="610"/>
        <end position="639"/>
    </location>
</feature>
<proteinExistence type="inferred from homology"/>
<feature type="transmembrane region" description="Helical" evidence="7">
    <location>
        <begin position="233"/>
        <end position="255"/>
    </location>
</feature>
<reference evidence="10" key="1">
    <citation type="journal article" date="2019" name="Int. J. Syst. Evol. Microbiol.">
        <title>The Global Catalogue of Microorganisms (GCM) 10K type strain sequencing project: providing services to taxonomists for standard genome sequencing and annotation.</title>
        <authorList>
            <consortium name="The Broad Institute Genomics Platform"/>
            <consortium name="The Broad Institute Genome Sequencing Center for Infectious Disease"/>
            <person name="Wu L."/>
            <person name="Ma J."/>
        </authorList>
    </citation>
    <scope>NUCLEOTIDE SEQUENCE [LARGE SCALE GENOMIC DNA]</scope>
    <source>
        <strain evidence="10">2803GPT1-18</strain>
    </source>
</reference>
<feature type="transmembrane region" description="Helical" evidence="7">
    <location>
        <begin position="276"/>
        <end position="297"/>
    </location>
</feature>
<evidence type="ECO:0000256" key="5">
    <source>
        <dbReference type="ARBA" id="ARBA00022989"/>
    </source>
</evidence>
<dbReference type="PANTHER" id="PTHR33406">
    <property type="entry name" value="MEMBRANE PROTEIN MJ1562-RELATED"/>
    <property type="match status" value="1"/>
</dbReference>
<feature type="transmembrane region" description="Helical" evidence="7">
    <location>
        <begin position="570"/>
        <end position="589"/>
    </location>
</feature>
<dbReference type="InterPro" id="IPR050545">
    <property type="entry name" value="Mycobact_MmpL"/>
</dbReference>
<gene>
    <name evidence="9" type="ORF">ACFO0M_07545</name>
</gene>
<comment type="caution">
    <text evidence="9">The sequence shown here is derived from an EMBL/GenBank/DDBJ whole genome shotgun (WGS) entry which is preliminary data.</text>
</comment>
<dbReference type="Gene3D" id="1.20.1640.10">
    <property type="entry name" value="Multidrug efflux transporter AcrB transmembrane domain"/>
    <property type="match status" value="2"/>
</dbReference>
<dbReference type="InterPro" id="IPR004869">
    <property type="entry name" value="MMPL_dom"/>
</dbReference>
<evidence type="ECO:0000256" key="2">
    <source>
        <dbReference type="ARBA" id="ARBA00010157"/>
    </source>
</evidence>
<feature type="transmembrane region" description="Helical" evidence="7">
    <location>
        <begin position="513"/>
        <end position="530"/>
    </location>
</feature>
<feature type="transmembrane region" description="Helical" evidence="7">
    <location>
        <begin position="645"/>
        <end position="666"/>
    </location>
</feature>
<evidence type="ECO:0000313" key="9">
    <source>
        <dbReference type="EMBL" id="MFC4146105.1"/>
    </source>
</evidence>
<evidence type="ECO:0000256" key="3">
    <source>
        <dbReference type="ARBA" id="ARBA00022475"/>
    </source>
</evidence>
<evidence type="ECO:0000256" key="6">
    <source>
        <dbReference type="ARBA" id="ARBA00023136"/>
    </source>
</evidence>
<evidence type="ECO:0000256" key="4">
    <source>
        <dbReference type="ARBA" id="ARBA00022692"/>
    </source>
</evidence>
<keyword evidence="5 7" id="KW-1133">Transmembrane helix</keyword>
<keyword evidence="4 7" id="KW-0812">Transmembrane</keyword>
<comment type="similarity">
    <text evidence="2">Belongs to the resistance-nodulation-cell division (RND) (TC 2.A.6) family. MmpL subfamily.</text>
</comment>
<dbReference type="Proteomes" id="UP001595788">
    <property type="component" value="Unassembled WGS sequence"/>
</dbReference>